<accession>A0A0N5BQM6</accession>
<evidence type="ECO:0000313" key="3">
    <source>
        <dbReference type="WBParaSite" id="SPAL_0000818850.1"/>
    </source>
</evidence>
<dbReference type="WBParaSite" id="SPAL_0000818850.1">
    <property type="protein sequence ID" value="SPAL_0000818850.1"/>
    <property type="gene ID" value="SPAL_0000818850"/>
</dbReference>
<evidence type="ECO:0000313" key="2">
    <source>
        <dbReference type="Proteomes" id="UP000046392"/>
    </source>
</evidence>
<sequence length="66" mass="7762">MYRRCVKYKNRCDGFRATYEEGDSIKLMILVRNLNEDKGTGPRKQKTTTKNPKGVKEKPGRRSRKE</sequence>
<name>A0A0N5BQM6_STREA</name>
<feature type="compositionally biased region" description="Basic and acidic residues" evidence="1">
    <location>
        <begin position="54"/>
        <end position="66"/>
    </location>
</feature>
<dbReference type="Proteomes" id="UP000046392">
    <property type="component" value="Unplaced"/>
</dbReference>
<organism evidence="2 3">
    <name type="scientific">Strongyloides papillosus</name>
    <name type="common">Intestinal threadworm</name>
    <dbReference type="NCBI Taxonomy" id="174720"/>
    <lineage>
        <taxon>Eukaryota</taxon>
        <taxon>Metazoa</taxon>
        <taxon>Ecdysozoa</taxon>
        <taxon>Nematoda</taxon>
        <taxon>Chromadorea</taxon>
        <taxon>Rhabditida</taxon>
        <taxon>Tylenchina</taxon>
        <taxon>Panagrolaimomorpha</taxon>
        <taxon>Strongyloidoidea</taxon>
        <taxon>Strongyloididae</taxon>
        <taxon>Strongyloides</taxon>
    </lineage>
</organism>
<evidence type="ECO:0000256" key="1">
    <source>
        <dbReference type="SAM" id="MobiDB-lite"/>
    </source>
</evidence>
<proteinExistence type="predicted"/>
<keyword evidence="2" id="KW-1185">Reference proteome</keyword>
<feature type="region of interest" description="Disordered" evidence="1">
    <location>
        <begin position="34"/>
        <end position="66"/>
    </location>
</feature>
<reference evidence="3" key="1">
    <citation type="submission" date="2017-02" db="UniProtKB">
        <authorList>
            <consortium name="WormBaseParasite"/>
        </authorList>
    </citation>
    <scope>IDENTIFICATION</scope>
</reference>
<protein>
    <submittedName>
        <fullName evidence="3">40S ribosomal protein S6</fullName>
    </submittedName>
</protein>
<dbReference type="AlphaFoldDB" id="A0A0N5BQM6"/>